<feature type="transmembrane region" description="Helical" evidence="1">
    <location>
        <begin position="58"/>
        <end position="79"/>
    </location>
</feature>
<dbReference type="Gene3D" id="3.20.20.450">
    <property type="entry name" value="EAL domain"/>
    <property type="match status" value="1"/>
</dbReference>
<accession>A0ABQ5TWS9</accession>
<dbReference type="SMART" id="SM00267">
    <property type="entry name" value="GGDEF"/>
    <property type="match status" value="1"/>
</dbReference>
<proteinExistence type="predicted"/>
<dbReference type="SMART" id="SM00086">
    <property type="entry name" value="PAC"/>
    <property type="match status" value="1"/>
</dbReference>
<feature type="transmembrane region" description="Helical" evidence="1">
    <location>
        <begin position="124"/>
        <end position="145"/>
    </location>
</feature>
<evidence type="ECO:0000259" key="2">
    <source>
        <dbReference type="PROSITE" id="PS50112"/>
    </source>
</evidence>
<dbReference type="PROSITE" id="PS50112">
    <property type="entry name" value="PAS"/>
    <property type="match status" value="1"/>
</dbReference>
<feature type="domain" description="PAC" evidence="3">
    <location>
        <begin position="301"/>
        <end position="357"/>
    </location>
</feature>
<dbReference type="Pfam" id="PF13426">
    <property type="entry name" value="PAS_9"/>
    <property type="match status" value="1"/>
</dbReference>
<dbReference type="Gene3D" id="3.30.450.20">
    <property type="entry name" value="PAS domain"/>
    <property type="match status" value="1"/>
</dbReference>
<feature type="domain" description="GGDEF" evidence="5">
    <location>
        <begin position="387"/>
        <end position="519"/>
    </location>
</feature>
<dbReference type="PANTHER" id="PTHR44757">
    <property type="entry name" value="DIGUANYLATE CYCLASE DGCP"/>
    <property type="match status" value="1"/>
</dbReference>
<dbReference type="PANTHER" id="PTHR44757:SF2">
    <property type="entry name" value="BIOFILM ARCHITECTURE MAINTENANCE PROTEIN MBAA"/>
    <property type="match status" value="1"/>
</dbReference>
<evidence type="ECO:0000259" key="4">
    <source>
        <dbReference type="PROSITE" id="PS50883"/>
    </source>
</evidence>
<dbReference type="InterPro" id="IPR001610">
    <property type="entry name" value="PAC"/>
</dbReference>
<reference evidence="6" key="2">
    <citation type="submission" date="2023-01" db="EMBL/GenBank/DDBJ databases">
        <title>Draft genome sequence of Methylophaga thalassica strain NBRC 102424.</title>
        <authorList>
            <person name="Sun Q."/>
            <person name="Mori K."/>
        </authorList>
    </citation>
    <scope>NUCLEOTIDE SEQUENCE</scope>
    <source>
        <strain evidence="6">NBRC 102424</strain>
    </source>
</reference>
<dbReference type="InterPro" id="IPR035965">
    <property type="entry name" value="PAS-like_dom_sf"/>
</dbReference>
<feature type="transmembrane region" description="Helical" evidence="1">
    <location>
        <begin position="99"/>
        <end position="118"/>
    </location>
</feature>
<dbReference type="InterPro" id="IPR000014">
    <property type="entry name" value="PAS"/>
</dbReference>
<dbReference type="InterPro" id="IPR000160">
    <property type="entry name" value="GGDEF_dom"/>
</dbReference>
<dbReference type="Pfam" id="PF00990">
    <property type="entry name" value="GGDEF"/>
    <property type="match status" value="1"/>
</dbReference>
<dbReference type="SMART" id="SM00052">
    <property type="entry name" value="EAL"/>
    <property type="match status" value="1"/>
</dbReference>
<feature type="transmembrane region" description="Helical" evidence="1">
    <location>
        <begin position="31"/>
        <end position="52"/>
    </location>
</feature>
<dbReference type="PROSITE" id="PS51257">
    <property type="entry name" value="PROKAR_LIPOPROTEIN"/>
    <property type="match status" value="1"/>
</dbReference>
<protein>
    <recommendedName>
        <fullName evidence="8">EAL domain-containing protein</fullName>
    </recommendedName>
</protein>
<keyword evidence="7" id="KW-1185">Reference proteome</keyword>
<dbReference type="NCBIfam" id="TIGR00254">
    <property type="entry name" value="GGDEF"/>
    <property type="match status" value="1"/>
</dbReference>
<dbReference type="EMBL" id="BSND01000004">
    <property type="protein sequence ID" value="GLP99305.1"/>
    <property type="molecule type" value="Genomic_DNA"/>
</dbReference>
<dbReference type="Pfam" id="PF00563">
    <property type="entry name" value="EAL"/>
    <property type="match status" value="1"/>
</dbReference>
<dbReference type="NCBIfam" id="TIGR00229">
    <property type="entry name" value="sensory_box"/>
    <property type="match status" value="1"/>
</dbReference>
<dbReference type="InterPro" id="IPR043128">
    <property type="entry name" value="Rev_trsase/Diguanyl_cyclase"/>
</dbReference>
<keyword evidence="1" id="KW-0812">Transmembrane</keyword>
<evidence type="ECO:0000313" key="6">
    <source>
        <dbReference type="EMBL" id="GLP99305.1"/>
    </source>
</evidence>
<dbReference type="Proteomes" id="UP001161423">
    <property type="component" value="Unassembled WGS sequence"/>
</dbReference>
<dbReference type="PROSITE" id="PS50883">
    <property type="entry name" value="EAL"/>
    <property type="match status" value="1"/>
</dbReference>
<dbReference type="CDD" id="cd01948">
    <property type="entry name" value="EAL"/>
    <property type="match status" value="1"/>
</dbReference>
<feature type="domain" description="PAS" evidence="2">
    <location>
        <begin position="231"/>
        <end position="301"/>
    </location>
</feature>
<dbReference type="CDD" id="cd01949">
    <property type="entry name" value="GGDEF"/>
    <property type="match status" value="1"/>
</dbReference>
<dbReference type="InterPro" id="IPR000700">
    <property type="entry name" value="PAS-assoc_C"/>
</dbReference>
<sequence>MLKTVSQSDVEPGVQQFEINKMRIGILLQQGVIACITNIVILLLTLIALYSYNDLKLLHLWGATIFLTIVLRLLIVKYLNVYFSQRPDDPSVVSRCEKIYAAGVFLSGLAWGSLGFAFDAETQFNHQLIIPLVVAGLCSGAIYSMLSSFISFISYVYPMLISVILAMFYVDLKVEALTLVTYMIACTMLFRNLHERVTESLRLRQENRHLVRHLTSVNASQTKLVETLQKKEIFLTQTFENAGFPIFLMTADMVILDANKAGCKLFGYSKTEFKGMNMLLLLHEDECGEASRDFYRLIDGDLQQYQITRKCLSRDKRPLWLTGTVSAVRNTNNKVDYFVIHAQDITEQKSLSEDLQHLTLHDTLTGLPNRFAIEKHLQLLLQETNSLNHVFCYIDVDQFKVINDTCGHKAGDKLLTQIANIIKCELQPSDILARLSGDEFAAVLIDTTSEQAKEKLNRVMEKIRRFEFIDNDLLFTSSISVGMVNIRPESTMTEIFKQADNACYAAKESGRDRLHVFSDSDEELVQRSGEMRWVSRIQQALSNNKLVLFSQPIVATHKKNSTKPHCELLIRMLDEDGSIIPPGHFLPAAERYNLAASIDMWTVSHVLSRLEEARKAGRDISGVYGINLSGQSLGDTRFYDKIIKLIISADLVDSGAVICFEITETAAISNMHSALYFINELRKVGCLFALDDFGSGLSSFAYLKQLPIDFLKIDGMFVKDCVENSVNLEIVNSINGIGQVLGLKTVAEFVEDDVTLISLQHIGVDFVQGYNIGRPEAWVV</sequence>
<organism evidence="6 7">
    <name type="scientific">Methylophaga thalassica</name>
    <dbReference type="NCBI Taxonomy" id="40223"/>
    <lineage>
        <taxon>Bacteria</taxon>
        <taxon>Pseudomonadati</taxon>
        <taxon>Pseudomonadota</taxon>
        <taxon>Gammaproteobacteria</taxon>
        <taxon>Thiotrichales</taxon>
        <taxon>Piscirickettsiaceae</taxon>
        <taxon>Methylophaga</taxon>
    </lineage>
</organism>
<dbReference type="PROSITE" id="PS50887">
    <property type="entry name" value="GGDEF"/>
    <property type="match status" value="1"/>
</dbReference>
<dbReference type="SUPFAM" id="SSF55785">
    <property type="entry name" value="PYP-like sensor domain (PAS domain)"/>
    <property type="match status" value="1"/>
</dbReference>
<evidence type="ECO:0008006" key="8">
    <source>
        <dbReference type="Google" id="ProtNLM"/>
    </source>
</evidence>
<dbReference type="SUPFAM" id="SSF55073">
    <property type="entry name" value="Nucleotide cyclase"/>
    <property type="match status" value="1"/>
</dbReference>
<evidence type="ECO:0000256" key="1">
    <source>
        <dbReference type="SAM" id="Phobius"/>
    </source>
</evidence>
<comment type="caution">
    <text evidence="6">The sequence shown here is derived from an EMBL/GenBank/DDBJ whole genome shotgun (WGS) entry which is preliminary data.</text>
</comment>
<feature type="domain" description="EAL" evidence="4">
    <location>
        <begin position="530"/>
        <end position="780"/>
    </location>
</feature>
<keyword evidence="1" id="KW-0472">Membrane</keyword>
<reference evidence="6" key="1">
    <citation type="journal article" date="2014" name="Int. J. Syst. Evol. Microbiol.">
        <title>Complete genome of a new Firmicutes species belonging to the dominant human colonic microbiota ('Ruminococcus bicirculans') reveals two chromosomes and a selective capacity to utilize plant glucans.</title>
        <authorList>
            <consortium name="NISC Comparative Sequencing Program"/>
            <person name="Wegmann U."/>
            <person name="Louis P."/>
            <person name="Goesmann A."/>
            <person name="Henrissat B."/>
            <person name="Duncan S.H."/>
            <person name="Flint H.J."/>
        </authorList>
    </citation>
    <scope>NUCLEOTIDE SEQUENCE</scope>
    <source>
        <strain evidence="6">NBRC 102424</strain>
    </source>
</reference>
<gene>
    <name evidence="6" type="ORF">GCM10007891_11590</name>
</gene>
<evidence type="ECO:0000313" key="7">
    <source>
        <dbReference type="Proteomes" id="UP001161423"/>
    </source>
</evidence>
<dbReference type="InterPro" id="IPR029787">
    <property type="entry name" value="Nucleotide_cyclase"/>
</dbReference>
<dbReference type="PROSITE" id="PS50113">
    <property type="entry name" value="PAC"/>
    <property type="match status" value="1"/>
</dbReference>
<dbReference type="InterPro" id="IPR052155">
    <property type="entry name" value="Biofilm_reg_signaling"/>
</dbReference>
<evidence type="ECO:0000259" key="5">
    <source>
        <dbReference type="PROSITE" id="PS50887"/>
    </source>
</evidence>
<name>A0ABQ5TWS9_9GAMM</name>
<dbReference type="SMART" id="SM00091">
    <property type="entry name" value="PAS"/>
    <property type="match status" value="1"/>
</dbReference>
<dbReference type="Gene3D" id="3.30.70.270">
    <property type="match status" value="1"/>
</dbReference>
<evidence type="ECO:0000259" key="3">
    <source>
        <dbReference type="PROSITE" id="PS50113"/>
    </source>
</evidence>
<dbReference type="InterPro" id="IPR035919">
    <property type="entry name" value="EAL_sf"/>
</dbReference>
<keyword evidence="1" id="KW-1133">Transmembrane helix</keyword>
<dbReference type="CDD" id="cd00130">
    <property type="entry name" value="PAS"/>
    <property type="match status" value="1"/>
</dbReference>
<dbReference type="SUPFAM" id="SSF141868">
    <property type="entry name" value="EAL domain-like"/>
    <property type="match status" value="1"/>
</dbReference>
<dbReference type="InterPro" id="IPR001633">
    <property type="entry name" value="EAL_dom"/>
</dbReference>